<organism evidence="1 2">
    <name type="scientific">Desulforamulus reducens (strain ATCC BAA-1160 / DSM 100696 / MI-1)</name>
    <name type="common">Desulfotomaculum reducens</name>
    <dbReference type="NCBI Taxonomy" id="349161"/>
    <lineage>
        <taxon>Bacteria</taxon>
        <taxon>Bacillati</taxon>
        <taxon>Bacillota</taxon>
        <taxon>Clostridia</taxon>
        <taxon>Eubacteriales</taxon>
        <taxon>Peptococcaceae</taxon>
        <taxon>Desulforamulus</taxon>
    </lineage>
</organism>
<protein>
    <submittedName>
        <fullName evidence="1">Uncharacterized protein</fullName>
    </submittedName>
</protein>
<dbReference type="EMBL" id="CP000612">
    <property type="protein sequence ID" value="ABO49810.1"/>
    <property type="molecule type" value="Genomic_DNA"/>
</dbReference>
<evidence type="ECO:0000313" key="2">
    <source>
        <dbReference type="Proteomes" id="UP000001556"/>
    </source>
</evidence>
<reference evidence="1 2" key="1">
    <citation type="submission" date="2007-03" db="EMBL/GenBank/DDBJ databases">
        <title>Complete sequence of Desulfotomaculum reducens MI-1.</title>
        <authorList>
            <consortium name="US DOE Joint Genome Institute"/>
            <person name="Copeland A."/>
            <person name="Lucas S."/>
            <person name="Lapidus A."/>
            <person name="Barry K."/>
            <person name="Detter J.C."/>
            <person name="Glavina del Rio T."/>
            <person name="Hammon N."/>
            <person name="Israni S."/>
            <person name="Dalin E."/>
            <person name="Tice H."/>
            <person name="Pitluck S."/>
            <person name="Sims D."/>
            <person name="Brettin T."/>
            <person name="Bruce D."/>
            <person name="Han C."/>
            <person name="Tapia R."/>
            <person name="Schmutz J."/>
            <person name="Larimer F."/>
            <person name="Land M."/>
            <person name="Hauser L."/>
            <person name="Kyrpides N."/>
            <person name="Kim E."/>
            <person name="Tebo B.M."/>
            <person name="Richardson P."/>
        </authorList>
    </citation>
    <scope>NUCLEOTIDE SEQUENCE [LARGE SCALE GENOMIC DNA]</scope>
    <source>
        <strain evidence="1 2">MI-1</strain>
    </source>
</reference>
<keyword evidence="2" id="KW-1185">Reference proteome</keyword>
<sequence length="99" mass="11584">MSLGPWTICACSCLREFSSWPGYFLSLACDLSSWVLKFHLWQFYHNGQNIVGGNKMTRVEELVKQIEDLTFEEQKILFDLLADTLDNFGWLKLNDIKLY</sequence>
<proteinExistence type="predicted"/>
<gene>
    <name evidence="1" type="ordered locus">Dred_1276</name>
</gene>
<dbReference type="STRING" id="349161.Dred_1276"/>
<dbReference type="Proteomes" id="UP000001556">
    <property type="component" value="Chromosome"/>
</dbReference>
<evidence type="ECO:0000313" key="1">
    <source>
        <dbReference type="EMBL" id="ABO49810.1"/>
    </source>
</evidence>
<name>A4J407_DESRM</name>
<accession>A4J407</accession>
<dbReference type="KEGG" id="drm:Dred_1276"/>
<dbReference type="HOGENOM" id="CLU_2315748_0_0_9"/>
<dbReference type="AlphaFoldDB" id="A4J407"/>